<comment type="similarity">
    <text evidence="1">Belongs to the TrbG/VirB9 family.</text>
</comment>
<dbReference type="Gene3D" id="2.60.40.2500">
    <property type="match status" value="1"/>
</dbReference>
<sequence length="387" mass="41070">MHIHKLILLVLLVAVPTAIFSANAIAGVVTPAGLPPLNLGAPQQGSEPHQGSETPQGSASNVSASTTSGQRAAHHVVPGIHGKSLPPPTPAQIFQHAITTPPEGPESQRVHQLAEDALAASQQSKVNIPMLPEHNGGIATTSAGEAVLVCAPLHTCVIALPDGVKPVTTVGVSPAEWQIQQAMVGKQPEIFLSPKFKGLHQNIVIAATDHKKAVNYQVHLVSDANRYIPVLKIQGIAGPVTRAWSPAEKAMIRGNLPTMTETSPISRPNPTSSQVLPLPRVPIQRIQTDWSIHCGGGGWFSESNCTPIRPLRVYDDGTHTFIDMPKGLSSHGGYPIVQGFNRSGKEIGIDAEIRNREIVVNSVPASIKLRLGTQVVDIKRKKENVGA</sequence>
<dbReference type="InterPro" id="IPR033645">
    <property type="entry name" value="VirB9/CagX/TrbG_C"/>
</dbReference>
<accession>A0ABS5ZXM0</accession>
<evidence type="ECO:0000256" key="2">
    <source>
        <dbReference type="ARBA" id="ARBA00022729"/>
    </source>
</evidence>
<dbReference type="Proteomes" id="UP000755654">
    <property type="component" value="Unassembled WGS sequence"/>
</dbReference>
<feature type="chain" id="PRO_5046937536" evidence="4">
    <location>
        <begin position="27"/>
        <end position="387"/>
    </location>
</feature>
<dbReference type="EMBL" id="JAAOMP010000077">
    <property type="protein sequence ID" value="MBU2759940.1"/>
    <property type="molecule type" value="Genomic_DNA"/>
</dbReference>
<feature type="signal peptide" evidence="4">
    <location>
        <begin position="1"/>
        <end position="26"/>
    </location>
</feature>
<evidence type="ECO:0000256" key="3">
    <source>
        <dbReference type="SAM" id="MobiDB-lite"/>
    </source>
</evidence>
<dbReference type="RefSeq" id="WP_215883603.1">
    <property type="nucleotide sequence ID" value="NZ_JAAOMP010000077.1"/>
</dbReference>
<protein>
    <submittedName>
        <fullName evidence="5">TrbG/VirB9 family P-type conjugative transfer protein</fullName>
    </submittedName>
</protein>
<feature type="compositionally biased region" description="Polar residues" evidence="3">
    <location>
        <begin position="46"/>
        <end position="70"/>
    </location>
</feature>
<evidence type="ECO:0000256" key="1">
    <source>
        <dbReference type="ARBA" id="ARBA00006135"/>
    </source>
</evidence>
<keyword evidence="2 4" id="KW-0732">Signal</keyword>
<gene>
    <name evidence="5" type="ORF">HAP95_07205</name>
</gene>
<evidence type="ECO:0000256" key="4">
    <source>
        <dbReference type="SAM" id="SignalP"/>
    </source>
</evidence>
<dbReference type="InterPro" id="IPR010258">
    <property type="entry name" value="Conjugal_tfr_TrbG/VirB9/CagX"/>
</dbReference>
<dbReference type="InterPro" id="IPR038161">
    <property type="entry name" value="VirB9/CagX/TrbG_C_sf"/>
</dbReference>
<organism evidence="5 6">
    <name type="scientific">Acidithiobacillus sulfurivorans</name>
    <dbReference type="NCBI Taxonomy" id="1958756"/>
    <lineage>
        <taxon>Bacteria</taxon>
        <taxon>Pseudomonadati</taxon>
        <taxon>Pseudomonadota</taxon>
        <taxon>Acidithiobacillia</taxon>
        <taxon>Acidithiobacillales</taxon>
        <taxon>Acidithiobacillaceae</taxon>
        <taxon>Acidithiobacillus</taxon>
    </lineage>
</organism>
<dbReference type="CDD" id="cd06911">
    <property type="entry name" value="VirB9_CagX_TrbG"/>
    <property type="match status" value="1"/>
</dbReference>
<reference evidence="5 6" key="1">
    <citation type="journal article" date="2021" name="ISME J.">
        <title>Genomic evolution of the class Acidithiobacillia: deep-branching Proteobacteria living in extreme acidic conditions.</title>
        <authorList>
            <person name="Moya-Beltran A."/>
            <person name="Beard S."/>
            <person name="Rojas-Villalobos C."/>
            <person name="Issotta F."/>
            <person name="Gallardo Y."/>
            <person name="Ulloa R."/>
            <person name="Giaveno A."/>
            <person name="Degli Esposti M."/>
            <person name="Johnson D.B."/>
            <person name="Quatrini R."/>
        </authorList>
    </citation>
    <scope>NUCLEOTIDE SEQUENCE [LARGE SCALE GENOMIC DNA]</scope>
    <source>
        <strain evidence="5 6">RW2</strain>
    </source>
</reference>
<keyword evidence="6" id="KW-1185">Reference proteome</keyword>
<proteinExistence type="inferred from homology"/>
<name>A0ABS5ZXM0_9PROT</name>
<comment type="caution">
    <text evidence="5">The sequence shown here is derived from an EMBL/GenBank/DDBJ whole genome shotgun (WGS) entry which is preliminary data.</text>
</comment>
<dbReference type="Pfam" id="PF03524">
    <property type="entry name" value="CagX"/>
    <property type="match status" value="1"/>
</dbReference>
<evidence type="ECO:0000313" key="6">
    <source>
        <dbReference type="Proteomes" id="UP000755654"/>
    </source>
</evidence>
<evidence type="ECO:0000313" key="5">
    <source>
        <dbReference type="EMBL" id="MBU2759940.1"/>
    </source>
</evidence>
<feature type="region of interest" description="Disordered" evidence="3">
    <location>
        <begin position="39"/>
        <end position="106"/>
    </location>
</feature>